<comment type="caution">
    <text evidence="2">The sequence shown here is derived from an EMBL/GenBank/DDBJ whole genome shotgun (WGS) entry which is preliminary data.</text>
</comment>
<dbReference type="Pfam" id="PF00535">
    <property type="entry name" value="Glycos_transf_2"/>
    <property type="match status" value="1"/>
</dbReference>
<accession>A0ABS5JUM8</accession>
<dbReference type="SUPFAM" id="SSF53448">
    <property type="entry name" value="Nucleotide-diphospho-sugar transferases"/>
    <property type="match status" value="1"/>
</dbReference>
<sequence>MQNPLVSILITSYNREKYIAQAIESAINQTYRNIEIIILDDCSTDRSHEIAKDYAEKYDHIFAYRNAENIGQFPNRNKIVEYVKGAYIKYLDSDDLIYPHCIQVMIWAMLAYPQAGQGLCRHYSPDIVFPEAFNPKTAFQSHFFNTPLFTNAPNSVIFKKEAFNQVGGFETDMGINADSWLLFKIGAISETALLPHGLVYYRQGHEQISSNDSVLQRLEQFRFHVPRLLNTDSCPLSQPEKEIAIGNLKGQFIRYILRTIIKLQLSNLKYLSKYYKDIKYLLYKKHVRSF</sequence>
<dbReference type="EMBL" id="JAGUCO010000005">
    <property type="protein sequence ID" value="MBS2098543.1"/>
    <property type="molecule type" value="Genomic_DNA"/>
</dbReference>
<dbReference type="InterPro" id="IPR029044">
    <property type="entry name" value="Nucleotide-diphossugar_trans"/>
</dbReference>
<dbReference type="Proteomes" id="UP000708576">
    <property type="component" value="Unassembled WGS sequence"/>
</dbReference>
<gene>
    <name evidence="2" type="ORF">KEM10_09640</name>
</gene>
<name>A0ABS5JUM8_9BACT</name>
<dbReference type="PANTHER" id="PTHR22916">
    <property type="entry name" value="GLYCOSYLTRANSFERASE"/>
    <property type="match status" value="1"/>
</dbReference>
<dbReference type="Gene3D" id="3.90.550.10">
    <property type="entry name" value="Spore Coat Polysaccharide Biosynthesis Protein SpsA, Chain A"/>
    <property type="match status" value="1"/>
</dbReference>
<evidence type="ECO:0000313" key="3">
    <source>
        <dbReference type="Proteomes" id="UP000708576"/>
    </source>
</evidence>
<reference evidence="2 3" key="1">
    <citation type="journal article" date="2015" name="Int. J. Syst. Evol. Microbiol.">
        <title>Carboxylicivirga linearis sp. nov., isolated from a sea cucumber culture pond.</title>
        <authorList>
            <person name="Wang F.Q."/>
            <person name="Zhou Y.X."/>
            <person name="Lin X.Z."/>
            <person name="Chen G.J."/>
            <person name="Du Z.J."/>
        </authorList>
    </citation>
    <scope>NUCLEOTIDE SEQUENCE [LARGE SCALE GENOMIC DNA]</scope>
    <source>
        <strain evidence="2 3">FB218</strain>
    </source>
</reference>
<keyword evidence="3" id="KW-1185">Reference proteome</keyword>
<proteinExistence type="predicted"/>
<organism evidence="2 3">
    <name type="scientific">Carboxylicivirga linearis</name>
    <dbReference type="NCBI Taxonomy" id="1628157"/>
    <lineage>
        <taxon>Bacteria</taxon>
        <taxon>Pseudomonadati</taxon>
        <taxon>Bacteroidota</taxon>
        <taxon>Bacteroidia</taxon>
        <taxon>Marinilabiliales</taxon>
        <taxon>Marinilabiliaceae</taxon>
        <taxon>Carboxylicivirga</taxon>
    </lineage>
</organism>
<dbReference type="PANTHER" id="PTHR22916:SF3">
    <property type="entry name" value="UDP-GLCNAC:BETAGAL BETA-1,3-N-ACETYLGLUCOSAMINYLTRANSFERASE-LIKE PROTEIN 1"/>
    <property type="match status" value="1"/>
</dbReference>
<protein>
    <submittedName>
        <fullName evidence="2">Glycosyltransferase family 2 protein</fullName>
    </submittedName>
</protein>
<evidence type="ECO:0000313" key="2">
    <source>
        <dbReference type="EMBL" id="MBS2098543.1"/>
    </source>
</evidence>
<feature type="domain" description="Glycosyltransferase 2-like" evidence="1">
    <location>
        <begin position="7"/>
        <end position="165"/>
    </location>
</feature>
<dbReference type="CDD" id="cd00761">
    <property type="entry name" value="Glyco_tranf_GTA_type"/>
    <property type="match status" value="1"/>
</dbReference>
<evidence type="ECO:0000259" key="1">
    <source>
        <dbReference type="Pfam" id="PF00535"/>
    </source>
</evidence>
<dbReference type="RefSeq" id="WP_212215780.1">
    <property type="nucleotide sequence ID" value="NZ_JAGUCO010000005.1"/>
</dbReference>
<dbReference type="InterPro" id="IPR001173">
    <property type="entry name" value="Glyco_trans_2-like"/>
</dbReference>